<accession>A0ABP1D078</accession>
<organism evidence="2 3">
    <name type="scientific">Somion occarium</name>
    <dbReference type="NCBI Taxonomy" id="3059160"/>
    <lineage>
        <taxon>Eukaryota</taxon>
        <taxon>Fungi</taxon>
        <taxon>Dikarya</taxon>
        <taxon>Basidiomycota</taxon>
        <taxon>Agaricomycotina</taxon>
        <taxon>Agaricomycetes</taxon>
        <taxon>Polyporales</taxon>
        <taxon>Cerrenaceae</taxon>
        <taxon>Somion</taxon>
    </lineage>
</organism>
<feature type="region of interest" description="Disordered" evidence="1">
    <location>
        <begin position="254"/>
        <end position="357"/>
    </location>
</feature>
<gene>
    <name evidence="2" type="ORF">GFSPODELE1_LOCUS3523</name>
</gene>
<sequence length="357" mass="40117">METKSTRRSKSKSLNHVQDEWHAEKLKHDWKQSLFGRRKGKPLSTIGQSSSSAPETAQETYSQFERLSDNPLVARRCSPTAFSRDLEHHVKDNQNVEGADAVSRNNALLAKYGIKVRDFAYESTLPHLPTVWHVPEQIIVGPKRRRPYDEDDEDEAQYAARRPYPALQSQHSNPIISGTNEQEAWVDTPPVTPHGTLMTIPPTDEEHSPQSRTQSQLPIAESVALTQPIFTPERTALRRPPASSLSHFLRSSFSRVGPSTLQPPHTSSPNNSGVASSTKHRSPSLTNFLCPYHLRSRAKAPAPAPSRPTSRTRTNRSLSTPLQEMAHNNRAIKIRRRPSTSVPPRRSSRLTQKSRQP</sequence>
<feature type="compositionally biased region" description="Low complexity" evidence="1">
    <location>
        <begin position="307"/>
        <end position="321"/>
    </location>
</feature>
<feature type="compositionally biased region" description="Polar residues" evidence="1">
    <location>
        <begin position="45"/>
        <end position="59"/>
    </location>
</feature>
<feature type="compositionally biased region" description="Polar residues" evidence="1">
    <location>
        <begin position="257"/>
        <end position="287"/>
    </location>
</feature>
<proteinExistence type="predicted"/>
<protein>
    <submittedName>
        <fullName evidence="2">Uncharacterized protein</fullName>
    </submittedName>
</protein>
<evidence type="ECO:0000313" key="3">
    <source>
        <dbReference type="Proteomes" id="UP001497453"/>
    </source>
</evidence>
<dbReference type="EMBL" id="OZ037945">
    <property type="protein sequence ID" value="CAL1701313.1"/>
    <property type="molecule type" value="Genomic_DNA"/>
</dbReference>
<keyword evidence="3" id="KW-1185">Reference proteome</keyword>
<feature type="region of interest" description="Disordered" evidence="1">
    <location>
        <begin position="37"/>
        <end position="59"/>
    </location>
</feature>
<reference evidence="3" key="1">
    <citation type="submission" date="2024-04" db="EMBL/GenBank/DDBJ databases">
        <authorList>
            <person name="Shaw F."/>
            <person name="Minotto A."/>
        </authorList>
    </citation>
    <scope>NUCLEOTIDE SEQUENCE [LARGE SCALE GENOMIC DNA]</scope>
</reference>
<name>A0ABP1D078_9APHY</name>
<dbReference type="Proteomes" id="UP001497453">
    <property type="component" value="Chromosome 2"/>
</dbReference>
<evidence type="ECO:0000313" key="2">
    <source>
        <dbReference type="EMBL" id="CAL1701313.1"/>
    </source>
</evidence>
<feature type="region of interest" description="Disordered" evidence="1">
    <location>
        <begin position="185"/>
        <end position="220"/>
    </location>
</feature>
<evidence type="ECO:0000256" key="1">
    <source>
        <dbReference type="SAM" id="MobiDB-lite"/>
    </source>
</evidence>